<accession>A0A0D8XVQ0</accession>
<dbReference type="AlphaFoldDB" id="A0A0D8XVQ0"/>
<sequence>MIVTLLFVLISLPLTISYCAQCASVSLLNQWQLTGLQHYPANLPFTPKCATIASDDTLLNSMNVTKCSSVCFEMVVPFENEYHFVRGCHDDFASMPLQQATSLDNKCIYSKINNQYVDIDAGNGGLTTVRPVAVVHFVKTSGSEITNAKITIKTLNDNNPPFLNRISCKEAKNVTCVKSIYYDGRGEKTNKNTCNGGICTSVVGTLNGREFVERGCAPISPYMNDICLPITTNTTIPSGPGDGAIRCNSSTDKSLYLALVTITFTFVRFFY</sequence>
<keyword evidence="1" id="KW-0732">Signal</keyword>
<organism evidence="2 3">
    <name type="scientific">Dictyocaulus viviparus</name>
    <name type="common">Bovine lungworm</name>
    <dbReference type="NCBI Taxonomy" id="29172"/>
    <lineage>
        <taxon>Eukaryota</taxon>
        <taxon>Metazoa</taxon>
        <taxon>Ecdysozoa</taxon>
        <taxon>Nematoda</taxon>
        <taxon>Chromadorea</taxon>
        <taxon>Rhabditida</taxon>
        <taxon>Rhabditina</taxon>
        <taxon>Rhabditomorpha</taxon>
        <taxon>Strongyloidea</taxon>
        <taxon>Metastrongylidae</taxon>
        <taxon>Dictyocaulus</taxon>
    </lineage>
</organism>
<reference evidence="2 3" key="1">
    <citation type="submission" date="2013-11" db="EMBL/GenBank/DDBJ databases">
        <title>Draft genome of the bovine lungworm Dictyocaulus viviparus.</title>
        <authorList>
            <person name="Mitreva M."/>
        </authorList>
    </citation>
    <scope>NUCLEOTIDE SEQUENCE [LARGE SCALE GENOMIC DNA]</scope>
    <source>
        <strain evidence="2 3">HannoverDv2000</strain>
    </source>
</reference>
<dbReference type="OrthoDB" id="5817023at2759"/>
<dbReference type="Proteomes" id="UP000053766">
    <property type="component" value="Unassembled WGS sequence"/>
</dbReference>
<dbReference type="EMBL" id="KN716289">
    <property type="protein sequence ID" value="KJH47897.1"/>
    <property type="molecule type" value="Genomic_DNA"/>
</dbReference>
<gene>
    <name evidence="2" type="ORF">DICVIV_06025</name>
</gene>
<reference evidence="3" key="2">
    <citation type="journal article" date="2016" name="Sci. Rep.">
        <title>Dictyocaulus viviparus genome, variome and transcriptome elucidate lungworm biology and support future intervention.</title>
        <authorList>
            <person name="McNulty S.N."/>
            <person name="Strube C."/>
            <person name="Rosa B.A."/>
            <person name="Martin J.C."/>
            <person name="Tyagi R."/>
            <person name="Choi Y.J."/>
            <person name="Wang Q."/>
            <person name="Hallsworth Pepin K."/>
            <person name="Zhang X."/>
            <person name="Ozersky P."/>
            <person name="Wilson R.K."/>
            <person name="Sternberg P.W."/>
            <person name="Gasser R.B."/>
            <person name="Mitreva M."/>
        </authorList>
    </citation>
    <scope>NUCLEOTIDE SEQUENCE [LARGE SCALE GENOMIC DNA]</scope>
    <source>
        <strain evidence="3">HannoverDv2000</strain>
    </source>
</reference>
<protein>
    <submittedName>
        <fullName evidence="2">Uncharacterized protein</fullName>
    </submittedName>
</protein>
<evidence type="ECO:0000256" key="1">
    <source>
        <dbReference type="SAM" id="SignalP"/>
    </source>
</evidence>
<feature type="chain" id="PRO_5002336242" evidence="1">
    <location>
        <begin position="20"/>
        <end position="271"/>
    </location>
</feature>
<evidence type="ECO:0000313" key="2">
    <source>
        <dbReference type="EMBL" id="KJH47897.1"/>
    </source>
</evidence>
<proteinExistence type="predicted"/>
<evidence type="ECO:0000313" key="3">
    <source>
        <dbReference type="Proteomes" id="UP000053766"/>
    </source>
</evidence>
<keyword evidence="3" id="KW-1185">Reference proteome</keyword>
<dbReference type="STRING" id="29172.A0A0D8XVQ0"/>
<name>A0A0D8XVQ0_DICVI</name>
<feature type="signal peptide" evidence="1">
    <location>
        <begin position="1"/>
        <end position="19"/>
    </location>
</feature>